<dbReference type="Gene3D" id="3.30.190.20">
    <property type="match status" value="1"/>
</dbReference>
<sequence length="110" mass="13061">MKNKNKKSYLLYNKNKEYSLLKAIIIILKINNTIYNNCISSIDISINFNNKNKKLNNFIFKKVIKLPYNNGKKYEYLILTNNNKDIKYIKKNMGIKYVGNIKYINKIKKG</sequence>
<organism evidence="1">
    <name type="scientific">Candidatus Shikimatogenerans sp. Tder</name>
    <dbReference type="NCBI Taxonomy" id="3158566"/>
    <lineage>
        <taxon>Bacteria</taxon>
        <taxon>Pseudomonadati</taxon>
        <taxon>Bacteroidota</taxon>
        <taxon>Flavobacteriia</taxon>
        <taxon>Flavobacteriales</taxon>
        <taxon>Candidatus Shikimatogenerans</taxon>
    </lineage>
</organism>
<protein>
    <submittedName>
        <fullName evidence="1">Uncharacterized protein</fullName>
    </submittedName>
</protein>
<dbReference type="AlphaFoldDB" id="A0AAU7QRK1"/>
<dbReference type="SUPFAM" id="SSF56808">
    <property type="entry name" value="Ribosomal protein L1"/>
    <property type="match status" value="1"/>
</dbReference>
<evidence type="ECO:0000313" key="1">
    <source>
        <dbReference type="EMBL" id="XBT18582.1"/>
    </source>
</evidence>
<gene>
    <name evidence="1" type="ORF">ABNO82_00570</name>
</gene>
<name>A0AAU7QRK1_9FLAO</name>
<dbReference type="InterPro" id="IPR016095">
    <property type="entry name" value="Ribosomal_uL1_3-a/b-sand"/>
</dbReference>
<dbReference type="InterPro" id="IPR023674">
    <property type="entry name" value="Ribosomal_uL1-like"/>
</dbReference>
<accession>A0AAU7QRK1</accession>
<dbReference type="EMBL" id="CP157895">
    <property type="protein sequence ID" value="XBT18582.1"/>
    <property type="molecule type" value="Genomic_DNA"/>
</dbReference>
<reference evidence="1" key="1">
    <citation type="submission" date="2024-06" db="EMBL/GenBank/DDBJ databases">
        <title>Diversity, functionality, and evolutionary history of bacterial symbionts in false click beetles (Coleoptera, Throscidae).</title>
        <authorList>
            <person name="Wierz J.C."/>
            <person name="Malm H."/>
            <person name="Kaltenpoth M."/>
            <person name="Engl T."/>
        </authorList>
    </citation>
    <scope>NUCLEOTIDE SEQUENCE</scope>
    <source>
        <strain evidence="1">Tder</strain>
    </source>
</reference>
<proteinExistence type="predicted"/>
<dbReference type="Gene3D" id="3.40.50.790">
    <property type="match status" value="1"/>
</dbReference>